<keyword evidence="2" id="KW-1185">Reference proteome</keyword>
<dbReference type="Proteomes" id="UP001597277">
    <property type="component" value="Unassembled WGS sequence"/>
</dbReference>
<gene>
    <name evidence="1" type="ORF">ACFSE6_10975</name>
</gene>
<sequence>MATLEQARAAKRALRERLLGVCGVTGLGVTPADDARHAGDVGEDQSWCVQVGVVSADVEVPADVDGVPVRVRVTGRISAS</sequence>
<proteinExistence type="predicted"/>
<dbReference type="RefSeq" id="WP_388006496.1">
    <property type="nucleotide sequence ID" value="NZ_JBHUEE010000005.1"/>
</dbReference>
<accession>A0ABW4L6S2</accession>
<organism evidence="1 2">
    <name type="scientific">Georgenia deserti</name>
    <dbReference type="NCBI Taxonomy" id="2093781"/>
    <lineage>
        <taxon>Bacteria</taxon>
        <taxon>Bacillati</taxon>
        <taxon>Actinomycetota</taxon>
        <taxon>Actinomycetes</taxon>
        <taxon>Micrococcales</taxon>
        <taxon>Bogoriellaceae</taxon>
        <taxon>Georgenia</taxon>
    </lineage>
</organism>
<evidence type="ECO:0000313" key="1">
    <source>
        <dbReference type="EMBL" id="MFD1718360.1"/>
    </source>
</evidence>
<reference evidence="2" key="1">
    <citation type="journal article" date="2019" name="Int. J. Syst. Evol. Microbiol.">
        <title>The Global Catalogue of Microorganisms (GCM) 10K type strain sequencing project: providing services to taxonomists for standard genome sequencing and annotation.</title>
        <authorList>
            <consortium name="The Broad Institute Genomics Platform"/>
            <consortium name="The Broad Institute Genome Sequencing Center for Infectious Disease"/>
            <person name="Wu L."/>
            <person name="Ma J."/>
        </authorList>
    </citation>
    <scope>NUCLEOTIDE SEQUENCE [LARGE SCALE GENOMIC DNA]</scope>
    <source>
        <strain evidence="2">JCM 17130</strain>
    </source>
</reference>
<protein>
    <submittedName>
        <fullName evidence="1">Uncharacterized protein</fullName>
    </submittedName>
</protein>
<name>A0ABW4L6S2_9MICO</name>
<dbReference type="EMBL" id="JBHUEE010000005">
    <property type="protein sequence ID" value="MFD1718360.1"/>
    <property type="molecule type" value="Genomic_DNA"/>
</dbReference>
<comment type="caution">
    <text evidence="1">The sequence shown here is derived from an EMBL/GenBank/DDBJ whole genome shotgun (WGS) entry which is preliminary data.</text>
</comment>
<evidence type="ECO:0000313" key="2">
    <source>
        <dbReference type="Proteomes" id="UP001597277"/>
    </source>
</evidence>